<comment type="caution">
    <text evidence="11">The sequence shown here is derived from an EMBL/GenBank/DDBJ whole genome shotgun (WGS) entry which is preliminary data.</text>
</comment>
<evidence type="ECO:0000256" key="2">
    <source>
        <dbReference type="ARBA" id="ARBA00004442"/>
    </source>
</evidence>
<feature type="region of interest" description="Disordered" evidence="8">
    <location>
        <begin position="557"/>
        <end position="613"/>
    </location>
</feature>
<dbReference type="InterPro" id="IPR011050">
    <property type="entry name" value="Pectin_lyase_fold/virulence"/>
</dbReference>
<sequence length="613" mass="65440">MNNLSFYLFAILSICCCCFISASKADLVLYVDLNSAFKDQQCGNSVQNACVSLGAAYQSYALQTGGSNKTTLTLELLDGVYDVAANNAMPNTNNIYINILNINSYSNNSKNVVLNGYQPGYTLFSYLQQSNQSIMLTISNITFANSYAIVNSTSTLSLTFVGCVFRDINQSAALSLVSLTNFNNTWKPTVAFIDTTFSNISIGDTTMASAIKYTFLLSNVNVNNCSIRSAFFFSGGDGTLDGVTISNTAATLAPISLSMSGDISVMDSLFNNNTGLAGAIYFFDQVTYNALIENSNFTNCKSSSNGGALVLGANSATFKFNNCNFIANSAKYYGGAIYATNNFVNVYHSTISANRAYNGGAVFADTGSNIMLSETTVNSNYATQGGAFFSYKASVTLASDSLSGNSAQTGNDMLCVSSTIGVSPPNAIVDKNYYCLAPCTFTSPENYQCIGSTTGSTVTTTSSSSGGSSTISTSSSTSTSTGYIPYINPTNNDDREKLAVGIGVGVGGFILIAIILLILIRCRSRHHHHVATGYTSVGVVGTSGSVGFGAHTTLNPTPVFTHHHHSGHHHHHGHHGHHDHHHHGHHDHHHHHHTESSSLIDHHHHHHHHGNHH</sequence>
<dbReference type="PANTHER" id="PTHR31318">
    <property type="entry name" value="EXPRESSED PROTEIN-RELATED"/>
    <property type="match status" value="1"/>
</dbReference>
<evidence type="ECO:0000256" key="1">
    <source>
        <dbReference type="ARBA" id="ARBA00004196"/>
    </source>
</evidence>
<feature type="signal peptide" evidence="10">
    <location>
        <begin position="1"/>
        <end position="25"/>
    </location>
</feature>
<accession>A0A8J4PPQ9</accession>
<dbReference type="AlphaFoldDB" id="A0A8J4PPQ9"/>
<comment type="subcellular location">
    <subcellularLocation>
        <location evidence="1">Cell envelope</location>
    </subcellularLocation>
    <subcellularLocation>
        <location evidence="2">Cell outer membrane</location>
    </subcellularLocation>
    <subcellularLocation>
        <location evidence="3">Secreted</location>
    </subcellularLocation>
</comment>
<evidence type="ECO:0008006" key="13">
    <source>
        <dbReference type="Google" id="ProtNLM"/>
    </source>
</evidence>
<organism evidence="11 12">
    <name type="scientific">Polysphondylium violaceum</name>
    <dbReference type="NCBI Taxonomy" id="133409"/>
    <lineage>
        <taxon>Eukaryota</taxon>
        <taxon>Amoebozoa</taxon>
        <taxon>Evosea</taxon>
        <taxon>Eumycetozoa</taxon>
        <taxon>Dictyostelia</taxon>
        <taxon>Dictyosteliales</taxon>
        <taxon>Dictyosteliaceae</taxon>
        <taxon>Polysphondylium</taxon>
    </lineage>
</organism>
<dbReference type="OrthoDB" id="24297at2759"/>
<dbReference type="Proteomes" id="UP000695562">
    <property type="component" value="Unassembled WGS sequence"/>
</dbReference>
<keyword evidence="5 10" id="KW-0732">Signal</keyword>
<reference evidence="11" key="1">
    <citation type="submission" date="2020-01" db="EMBL/GenBank/DDBJ databases">
        <title>Development of genomics and gene disruption for Polysphondylium violaceum indicates a role for the polyketide synthase stlB in stalk morphogenesis.</title>
        <authorList>
            <person name="Narita B."/>
            <person name="Kawabe Y."/>
            <person name="Kin K."/>
            <person name="Saito T."/>
            <person name="Gibbs R."/>
            <person name="Kuspa A."/>
            <person name="Muzny D."/>
            <person name="Queller D."/>
            <person name="Richards S."/>
            <person name="Strassman J."/>
            <person name="Sucgang R."/>
            <person name="Worley K."/>
            <person name="Schaap P."/>
        </authorList>
    </citation>
    <scope>NUCLEOTIDE SEQUENCE</scope>
    <source>
        <strain evidence="11">QSvi11</strain>
    </source>
</reference>
<evidence type="ECO:0000256" key="4">
    <source>
        <dbReference type="ARBA" id="ARBA00022525"/>
    </source>
</evidence>
<proteinExistence type="predicted"/>
<dbReference type="NCBIfam" id="TIGR01376">
    <property type="entry name" value="POMP_repeat"/>
    <property type="match status" value="1"/>
</dbReference>
<dbReference type="EMBL" id="AJWJ01000457">
    <property type="protein sequence ID" value="KAF2070700.1"/>
    <property type="molecule type" value="Genomic_DNA"/>
</dbReference>
<keyword evidence="9" id="KW-1133">Transmembrane helix</keyword>
<evidence type="ECO:0000256" key="3">
    <source>
        <dbReference type="ARBA" id="ARBA00004613"/>
    </source>
</evidence>
<evidence type="ECO:0000256" key="5">
    <source>
        <dbReference type="ARBA" id="ARBA00022729"/>
    </source>
</evidence>
<dbReference type="SUPFAM" id="SSF51126">
    <property type="entry name" value="Pectin lyase-like"/>
    <property type="match status" value="2"/>
</dbReference>
<keyword evidence="12" id="KW-1185">Reference proteome</keyword>
<evidence type="ECO:0000256" key="9">
    <source>
        <dbReference type="SAM" id="Phobius"/>
    </source>
</evidence>
<feature type="compositionally biased region" description="Basic residues" evidence="8">
    <location>
        <begin position="602"/>
        <end position="613"/>
    </location>
</feature>
<feature type="transmembrane region" description="Helical" evidence="9">
    <location>
        <begin position="498"/>
        <end position="520"/>
    </location>
</feature>
<feature type="region of interest" description="Disordered" evidence="8">
    <location>
        <begin position="459"/>
        <end position="480"/>
    </location>
</feature>
<feature type="chain" id="PRO_5035282988" description="Pectin lyase-like family protein" evidence="10">
    <location>
        <begin position="26"/>
        <end position="613"/>
    </location>
</feature>
<keyword evidence="4" id="KW-0964">Secreted</keyword>
<evidence type="ECO:0000256" key="10">
    <source>
        <dbReference type="SAM" id="SignalP"/>
    </source>
</evidence>
<name>A0A8J4PPQ9_9MYCE</name>
<feature type="compositionally biased region" description="Basic residues" evidence="8">
    <location>
        <begin position="561"/>
        <end position="593"/>
    </location>
</feature>
<evidence type="ECO:0000313" key="11">
    <source>
        <dbReference type="EMBL" id="KAF2070700.1"/>
    </source>
</evidence>
<evidence type="ECO:0000256" key="7">
    <source>
        <dbReference type="ARBA" id="ARBA00023237"/>
    </source>
</evidence>
<keyword evidence="9" id="KW-0812">Transmembrane</keyword>
<evidence type="ECO:0000256" key="8">
    <source>
        <dbReference type="SAM" id="MobiDB-lite"/>
    </source>
</evidence>
<keyword evidence="7" id="KW-0998">Cell outer membrane</keyword>
<gene>
    <name evidence="11" type="ORF">CYY_007981</name>
</gene>
<protein>
    <recommendedName>
        <fullName evidence="13">Pectin lyase-like family protein</fullName>
    </recommendedName>
</protein>
<keyword evidence="6 9" id="KW-0472">Membrane</keyword>
<dbReference type="InterPro" id="IPR003368">
    <property type="entry name" value="POMP_repeat"/>
</dbReference>
<evidence type="ECO:0000313" key="12">
    <source>
        <dbReference type="Proteomes" id="UP000695562"/>
    </source>
</evidence>
<evidence type="ECO:0000256" key="6">
    <source>
        <dbReference type="ARBA" id="ARBA00023136"/>
    </source>
</evidence>
<dbReference type="GO" id="GO:0005576">
    <property type="term" value="C:extracellular region"/>
    <property type="evidence" value="ECO:0007669"/>
    <property type="project" value="UniProtKB-SubCell"/>
</dbReference>